<evidence type="ECO:0000313" key="2">
    <source>
        <dbReference type="EMBL" id="TSD62699.1"/>
    </source>
</evidence>
<evidence type="ECO:0000313" key="3">
    <source>
        <dbReference type="Proteomes" id="UP000316988"/>
    </source>
</evidence>
<protein>
    <submittedName>
        <fullName evidence="2">MBL fold metallo-hydrolase</fullName>
    </submittedName>
</protein>
<dbReference type="RefSeq" id="WP_143913297.1">
    <property type="nucleotide sequence ID" value="NZ_VLNT01000007.1"/>
</dbReference>
<sequence length="438" mass="48499">MTDILEYADQAWSGDRSLREYHSGALRESGLHAVADGIYMWPAFGNVYVLPTEDGLFVYDTGDRRTADDLYQAVRALSSAPIHTAVYSHGHIDHIFGMGRFDDEADADGPTRPTVVAQEALVPRFDRYRLTAGYNQAINRRQFQSPGFTWPASYRYPDITYGEQLTLTIGGERIELFHARGETDDATIAWIPERKALFCGDFFIWSSPNAGNPQKVQRYAHEWSQALKHMAALGAEILLPGHGLPVLGVDRVRTTLLEAAELLDAIYGRTLELMNSGATLDQILQNVSTPTHLLEKPYLRPSYDEPEFVVRNIWRLYGGWYDGNPAELKPASRASLAQELAELAGGADVLARRAVELVENGEHRLAGHLAQFAADSSSDPAVHEARVRVFSQLEQAATSTMAKGVYAWATVESRAALAGTDTISELESKVADTMRWSV</sequence>
<dbReference type="PANTHER" id="PTHR43223:SF2">
    <property type="entry name" value="METALLO-BETA-LACTAMASE DOMAIN-CONTAINING PROTEIN"/>
    <property type="match status" value="1"/>
</dbReference>
<gene>
    <name evidence="2" type="ORF">FNM00_09950</name>
</gene>
<dbReference type="Proteomes" id="UP000316988">
    <property type="component" value="Unassembled WGS sequence"/>
</dbReference>
<dbReference type="SMART" id="SM00849">
    <property type="entry name" value="Lactamase_B"/>
    <property type="match status" value="1"/>
</dbReference>
<feature type="domain" description="Metallo-beta-lactamase" evidence="1">
    <location>
        <begin position="44"/>
        <end position="242"/>
    </location>
</feature>
<accession>A0A554S8L8</accession>
<dbReference type="InterPro" id="IPR038536">
    <property type="entry name" value="Alkyl/aryl-sulf_dimr_sf"/>
</dbReference>
<evidence type="ECO:0000259" key="1">
    <source>
        <dbReference type="SMART" id="SM00849"/>
    </source>
</evidence>
<keyword evidence="2" id="KW-0378">Hydrolase</keyword>
<dbReference type="AlphaFoldDB" id="A0A554S8L8"/>
<dbReference type="Gene3D" id="3.60.15.30">
    <property type="entry name" value="Metallo-beta-lactamase domain"/>
    <property type="match status" value="1"/>
</dbReference>
<comment type="caution">
    <text evidence="2">The sequence shown here is derived from an EMBL/GenBank/DDBJ whole genome shotgun (WGS) entry which is preliminary data.</text>
</comment>
<dbReference type="OrthoDB" id="5240502at2"/>
<dbReference type="InterPro" id="IPR029228">
    <property type="entry name" value="Alkyl_sulf_dimr"/>
</dbReference>
<proteinExistence type="predicted"/>
<dbReference type="GO" id="GO:0016787">
    <property type="term" value="F:hydrolase activity"/>
    <property type="evidence" value="ECO:0007669"/>
    <property type="project" value="UniProtKB-KW"/>
</dbReference>
<dbReference type="Pfam" id="PF00753">
    <property type="entry name" value="Lactamase_B"/>
    <property type="match status" value="1"/>
</dbReference>
<dbReference type="GO" id="GO:0046983">
    <property type="term" value="F:protein dimerization activity"/>
    <property type="evidence" value="ECO:0007669"/>
    <property type="project" value="InterPro"/>
</dbReference>
<dbReference type="InterPro" id="IPR036866">
    <property type="entry name" value="RibonucZ/Hydroxyglut_hydro"/>
</dbReference>
<name>A0A554S8L8_9ACTN</name>
<keyword evidence="3" id="KW-1185">Reference proteome</keyword>
<dbReference type="SUPFAM" id="SSF56281">
    <property type="entry name" value="Metallo-hydrolase/oxidoreductase"/>
    <property type="match status" value="1"/>
</dbReference>
<dbReference type="Gene3D" id="1.25.40.880">
    <property type="entry name" value="Alkyl sulfatase, dimerisation domain"/>
    <property type="match status" value="1"/>
</dbReference>
<dbReference type="InterPro" id="IPR001279">
    <property type="entry name" value="Metallo-B-lactamas"/>
</dbReference>
<reference evidence="2 3" key="1">
    <citation type="submission" date="2019-07" db="EMBL/GenBank/DDBJ databases">
        <authorList>
            <person name="Zhao L.H."/>
        </authorList>
    </citation>
    <scope>NUCLEOTIDE SEQUENCE [LARGE SCALE GENOMIC DNA]</scope>
    <source>
        <strain evidence="2 3">Co35</strain>
    </source>
</reference>
<organism evidence="2 3">
    <name type="scientific">Aeromicrobium piscarium</name>
    <dbReference type="NCBI Taxonomy" id="2590901"/>
    <lineage>
        <taxon>Bacteria</taxon>
        <taxon>Bacillati</taxon>
        <taxon>Actinomycetota</taxon>
        <taxon>Actinomycetes</taxon>
        <taxon>Propionibacteriales</taxon>
        <taxon>Nocardioidaceae</taxon>
        <taxon>Aeromicrobium</taxon>
    </lineage>
</organism>
<dbReference type="Pfam" id="PF14863">
    <property type="entry name" value="Alkyl_sulf_dimr"/>
    <property type="match status" value="1"/>
</dbReference>
<dbReference type="InterPro" id="IPR052195">
    <property type="entry name" value="Bact_Alkyl/Aryl-Sulfatase"/>
</dbReference>
<dbReference type="EMBL" id="VLNT01000007">
    <property type="protein sequence ID" value="TSD62699.1"/>
    <property type="molecule type" value="Genomic_DNA"/>
</dbReference>
<dbReference type="PANTHER" id="PTHR43223">
    <property type="entry name" value="ALKYL/ARYL-SULFATASE"/>
    <property type="match status" value="1"/>
</dbReference>